<protein>
    <submittedName>
        <fullName evidence="3">Chromosome segregation protein SMC</fullName>
    </submittedName>
</protein>
<organism evidence="3 4">
    <name type="scientific">Corallococcus coralloides (strain ATCC 25202 / DSM 2259 / NBRC 100086 / M2)</name>
    <name type="common">Myxococcus coralloides</name>
    <dbReference type="NCBI Taxonomy" id="1144275"/>
    <lineage>
        <taxon>Bacteria</taxon>
        <taxon>Pseudomonadati</taxon>
        <taxon>Myxococcota</taxon>
        <taxon>Myxococcia</taxon>
        <taxon>Myxococcales</taxon>
        <taxon>Cystobacterineae</taxon>
        <taxon>Myxococcaceae</taxon>
        <taxon>Corallococcus</taxon>
    </lineage>
</organism>
<feature type="coiled-coil region" evidence="1">
    <location>
        <begin position="298"/>
        <end position="350"/>
    </location>
</feature>
<dbReference type="STRING" id="1144275.COCOR_05238"/>
<feature type="coiled-coil region" evidence="1">
    <location>
        <begin position="422"/>
        <end position="449"/>
    </location>
</feature>
<proteinExistence type="predicted"/>
<evidence type="ECO:0000313" key="3">
    <source>
        <dbReference type="EMBL" id="AFE10358.1"/>
    </source>
</evidence>
<reference evidence="4" key="2">
    <citation type="submission" date="2012-03" db="EMBL/GenBank/DDBJ databases">
        <title>Genome sequence of the fruiting myxobacterium Corallococcus coralloides DSM 2259.</title>
        <authorList>
            <person name="Huntley S."/>
            <person name="Zhang Y."/>
            <person name="Treuner-Lange A."/>
            <person name="Sensen C.W."/>
            <person name="Sogaard-Andersen L."/>
        </authorList>
    </citation>
    <scope>NUCLEOTIDE SEQUENCE [LARGE SCALE GENOMIC DNA]</scope>
    <source>
        <strain evidence="4">ATCC 25202 / DSM 2259 / NBRC 100086 / M2</strain>
    </source>
</reference>
<dbReference type="KEGG" id="ccx:COCOR_05238"/>
<evidence type="ECO:0000259" key="2">
    <source>
        <dbReference type="Pfam" id="PF10088"/>
    </source>
</evidence>
<dbReference type="InterPro" id="IPR018760">
    <property type="entry name" value="DUF2326"/>
</dbReference>
<dbReference type="HOGENOM" id="CLU_423280_0_0_7"/>
<sequence>MTAGQMRIPGIDPPRQIRPSSERMAPAFWVYRIRILSELTKGDEHVVRDVKLRRGLNIVWAAHNSAGVDNALFRDGVAGHTAGKSTFCRLLRHVLGDGGFAPDGVKRRIRSKLPNAWVVAEVFVNDVRWVVARPLGIGHRSFCLRDRTIDDVTDTTAERRDYQEFVEALAKSTTEALASKKFPISDKLVGWEHVLPWLIRDQDCRFADFLEWRHRASGSDAPSLNVEERQFLIRTVLGLSSDAERHELQRNAQFVADKEDAARSAPLLRHQADTDRQRLSTVLGMELPLTSTPLFGSATRAELEKRRAELKTRKQELEESDRQEELRTLLEIASENEGALKEKLKGVQERLDAVQGMVGELVGTQQSGLLASLPPSRDFCSVPLRMAHEKCCPLAVGRPSDISSKRSERAATEELAIERGLAAAIQQEIARIKSEIEAAERATKNARRQLLAASTAYVEANANLREENAKLDHVGQLIDAAEKTANDAASKAESIKQLTRDIEESYSRQDKIREAQRVTVHRFSARFDYLVRALIGDQVTGRVETSGRSLSLTVEERGERDSTAIATVKLLAFDLAALVASIEGDGTFPRFLVHDGPREADMAPDVYERLFLLAHEIEKCFEGEPAFQYIVTTTTTPPEKFIERDAPWLCLQLSGLPAQERLLRQDL</sequence>
<dbReference type="OrthoDB" id="180544at2"/>
<accession>H8MUB4</accession>
<reference evidence="3 4" key="1">
    <citation type="journal article" date="2012" name="J. Bacteriol.">
        <title>Complete Genome Sequence of the Fruiting Myxobacterium Corallococcus coralloides DSM 2259.</title>
        <authorList>
            <person name="Huntley S."/>
            <person name="Zhang Y."/>
            <person name="Treuner-Lange A."/>
            <person name="Kneip S."/>
            <person name="Sensen C.W."/>
            <person name="Sogaard-Andersen L."/>
        </authorList>
    </citation>
    <scope>NUCLEOTIDE SEQUENCE [LARGE SCALE GENOMIC DNA]</scope>
    <source>
        <strain evidence="4">ATCC 25202 / DSM 2259 / NBRC 100086 / M2</strain>
    </source>
</reference>
<feature type="domain" description="DUF2326" evidence="2">
    <location>
        <begin position="550"/>
        <end position="634"/>
    </location>
</feature>
<dbReference type="eggNOG" id="COG0419">
    <property type="taxonomic scope" value="Bacteria"/>
</dbReference>
<dbReference type="Proteomes" id="UP000007587">
    <property type="component" value="Chromosome"/>
</dbReference>
<gene>
    <name evidence="3" type="primary">smc1</name>
    <name evidence="3" type="ordered locus">COCOR_05238</name>
</gene>
<dbReference type="RefSeq" id="WP_014398031.1">
    <property type="nucleotide sequence ID" value="NC_017030.1"/>
</dbReference>
<dbReference type="InParanoid" id="H8MUB4"/>
<evidence type="ECO:0000313" key="4">
    <source>
        <dbReference type="Proteomes" id="UP000007587"/>
    </source>
</evidence>
<dbReference type="Pfam" id="PF10088">
    <property type="entry name" value="DUF2326"/>
    <property type="match status" value="1"/>
</dbReference>
<dbReference type="EMBL" id="CP003389">
    <property type="protein sequence ID" value="AFE10358.1"/>
    <property type="molecule type" value="Genomic_DNA"/>
</dbReference>
<dbReference type="AlphaFoldDB" id="H8MUB4"/>
<evidence type="ECO:0000256" key="1">
    <source>
        <dbReference type="SAM" id="Coils"/>
    </source>
</evidence>
<keyword evidence="1" id="KW-0175">Coiled coil</keyword>
<keyword evidence="4" id="KW-1185">Reference proteome</keyword>
<name>H8MUB4_CORCM</name>